<reference evidence="1 2" key="1">
    <citation type="submission" date="2017-08" db="EMBL/GenBank/DDBJ databases">
        <title>Pusillimonas indicus sp. nov., a member of the family Alcaligenaceae isolated from surface seawater.</title>
        <authorList>
            <person name="Li J."/>
        </authorList>
    </citation>
    <scope>NUCLEOTIDE SEQUENCE [LARGE SCALE GENOMIC DNA]</scope>
    <source>
        <strain evidence="1 2">L52-1-41</strain>
    </source>
</reference>
<dbReference type="PROSITE" id="PS51257">
    <property type="entry name" value="PROKAR_LIPOPROTEIN"/>
    <property type="match status" value="1"/>
</dbReference>
<comment type="caution">
    <text evidence="1">The sequence shown here is derived from an EMBL/GenBank/DDBJ whole genome shotgun (WGS) entry which is preliminary data.</text>
</comment>
<evidence type="ECO:0000313" key="1">
    <source>
        <dbReference type="EMBL" id="RIY41092.1"/>
    </source>
</evidence>
<organism evidence="1 2">
    <name type="scientific">Neopusillimonas maritima</name>
    <dbReference type="NCBI Taxonomy" id="2026239"/>
    <lineage>
        <taxon>Bacteria</taxon>
        <taxon>Pseudomonadati</taxon>
        <taxon>Pseudomonadota</taxon>
        <taxon>Betaproteobacteria</taxon>
        <taxon>Burkholderiales</taxon>
        <taxon>Alcaligenaceae</taxon>
        <taxon>Neopusillimonas</taxon>
    </lineage>
</organism>
<proteinExistence type="predicted"/>
<protein>
    <recommendedName>
        <fullName evidence="3">Lipoprotein</fullName>
    </recommendedName>
</protein>
<name>A0A3A1YSA2_9BURK</name>
<gene>
    <name evidence="1" type="ORF">CJP73_08050</name>
</gene>
<accession>A0A3A1YSA2</accession>
<evidence type="ECO:0000313" key="2">
    <source>
        <dbReference type="Proteomes" id="UP000266206"/>
    </source>
</evidence>
<evidence type="ECO:0008006" key="3">
    <source>
        <dbReference type="Google" id="ProtNLM"/>
    </source>
</evidence>
<dbReference type="AlphaFoldDB" id="A0A3A1YSA2"/>
<dbReference type="EMBL" id="NQYH01000005">
    <property type="protein sequence ID" value="RIY41092.1"/>
    <property type="molecule type" value="Genomic_DNA"/>
</dbReference>
<dbReference type="Proteomes" id="UP000266206">
    <property type="component" value="Unassembled WGS sequence"/>
</dbReference>
<sequence>MSQLSTKTLSVFTFALALFSCIPTDSHSYDWASQSIRPVARPGLLVQALNILEPRAFAIRAQGAGCQISPGKETRLLSNKIGPVILTEYTVIGSCELSSPHIPSIGGFGQFQNEGGAHRMGFVYAKGRRHALIDHIRQ</sequence>
<dbReference type="RefSeq" id="WP_119516093.1">
    <property type="nucleotide sequence ID" value="NZ_NQYH01000005.1"/>
</dbReference>